<sequence>MGFYERIDTRGAWETGRPVSFVPKGALTHHPKGAVVLPAATVRSARRMRLLREPYVQCHITAVLLSLATQLVAGVATYTKYRRFNRRYSTNCPHKPATGSFVCGYDPNLKLGSFSFCEKETKTRDERTVRTNGDLPLGSKGGQPRYRAICGGSFRLSELH</sequence>
<gene>
    <name evidence="2" type="ORF">H8709_10480</name>
</gene>
<evidence type="ECO:0000313" key="2">
    <source>
        <dbReference type="EMBL" id="MBC8571251.1"/>
    </source>
</evidence>
<keyword evidence="1" id="KW-0472">Membrane</keyword>
<dbReference type="EMBL" id="JACRTC010000009">
    <property type="protein sequence ID" value="MBC8571251.1"/>
    <property type="molecule type" value="Genomic_DNA"/>
</dbReference>
<feature type="transmembrane region" description="Helical" evidence="1">
    <location>
        <begin position="54"/>
        <end position="78"/>
    </location>
</feature>
<keyword evidence="1" id="KW-1133">Transmembrane helix</keyword>
<organism evidence="2 3">
    <name type="scientific">Zongyangia hominis</name>
    <dbReference type="NCBI Taxonomy" id="2763677"/>
    <lineage>
        <taxon>Bacteria</taxon>
        <taxon>Bacillati</taxon>
        <taxon>Bacillota</taxon>
        <taxon>Clostridia</taxon>
        <taxon>Eubacteriales</taxon>
        <taxon>Oscillospiraceae</taxon>
        <taxon>Zongyangia</taxon>
    </lineage>
</organism>
<evidence type="ECO:0000256" key="1">
    <source>
        <dbReference type="SAM" id="Phobius"/>
    </source>
</evidence>
<protein>
    <submittedName>
        <fullName evidence="2">Uncharacterized protein</fullName>
    </submittedName>
</protein>
<keyword evidence="3" id="KW-1185">Reference proteome</keyword>
<proteinExistence type="predicted"/>
<dbReference type="RefSeq" id="WP_262398333.1">
    <property type="nucleotide sequence ID" value="NZ_JACRTC010000009.1"/>
</dbReference>
<dbReference type="AlphaFoldDB" id="A0A926EFR6"/>
<keyword evidence="1" id="KW-0812">Transmembrane</keyword>
<accession>A0A926EFR6</accession>
<reference evidence="2" key="1">
    <citation type="submission" date="2020-08" db="EMBL/GenBank/DDBJ databases">
        <title>Genome public.</title>
        <authorList>
            <person name="Liu C."/>
            <person name="Sun Q."/>
        </authorList>
    </citation>
    <scope>NUCLEOTIDE SEQUENCE</scope>
    <source>
        <strain evidence="2">NSJ-54</strain>
    </source>
</reference>
<dbReference type="Proteomes" id="UP000660861">
    <property type="component" value="Unassembled WGS sequence"/>
</dbReference>
<comment type="caution">
    <text evidence="2">The sequence shown here is derived from an EMBL/GenBank/DDBJ whole genome shotgun (WGS) entry which is preliminary data.</text>
</comment>
<name>A0A926EFR6_9FIRM</name>
<evidence type="ECO:0000313" key="3">
    <source>
        <dbReference type="Proteomes" id="UP000660861"/>
    </source>
</evidence>